<dbReference type="EMBL" id="QANS01000002">
    <property type="protein sequence ID" value="PTU31971.1"/>
    <property type="molecule type" value="Genomic_DNA"/>
</dbReference>
<keyword evidence="9" id="KW-0997">Cell inner membrane</keyword>
<evidence type="ECO:0000313" key="11">
    <source>
        <dbReference type="EMBL" id="PTU31971.1"/>
    </source>
</evidence>
<evidence type="ECO:0000256" key="5">
    <source>
        <dbReference type="ARBA" id="ARBA00022692"/>
    </source>
</evidence>
<evidence type="ECO:0000256" key="4">
    <source>
        <dbReference type="ARBA" id="ARBA00016463"/>
    </source>
</evidence>
<reference evidence="11 12" key="1">
    <citation type="submission" date="2018-04" db="EMBL/GenBank/DDBJ databases">
        <title>Novel species isolated from glacier.</title>
        <authorList>
            <person name="Liu Q."/>
            <person name="Xin Y.-H."/>
        </authorList>
    </citation>
    <scope>NUCLEOTIDE SEQUENCE [LARGE SCALE GENOMIC DNA]</scope>
    <source>
        <strain evidence="11 12">GT1R17</strain>
    </source>
</reference>
<comment type="function">
    <text evidence="1 9">Required for the export of heme to the periplasm for the biogenesis of c-type cytochromes.</text>
</comment>
<keyword evidence="8 9" id="KW-0472">Membrane</keyword>
<dbReference type="InterPro" id="IPR045062">
    <property type="entry name" value="Cyt_c_biogenesis_CcsA/CcmC"/>
</dbReference>
<dbReference type="GO" id="GO:0015232">
    <property type="term" value="F:heme transmembrane transporter activity"/>
    <property type="evidence" value="ECO:0007669"/>
    <property type="project" value="InterPro"/>
</dbReference>
<organism evidence="11 12">
    <name type="scientific">Stenotrophobium rhamnosiphilum</name>
    <dbReference type="NCBI Taxonomy" id="2029166"/>
    <lineage>
        <taxon>Bacteria</taxon>
        <taxon>Pseudomonadati</taxon>
        <taxon>Pseudomonadota</taxon>
        <taxon>Gammaproteobacteria</taxon>
        <taxon>Nevskiales</taxon>
        <taxon>Nevskiaceae</taxon>
        <taxon>Stenotrophobium</taxon>
    </lineage>
</organism>
<dbReference type="GO" id="GO:0005886">
    <property type="term" value="C:plasma membrane"/>
    <property type="evidence" value="ECO:0007669"/>
    <property type="project" value="UniProtKB-SubCell"/>
</dbReference>
<evidence type="ECO:0000256" key="8">
    <source>
        <dbReference type="ARBA" id="ARBA00023136"/>
    </source>
</evidence>
<keyword evidence="9" id="KW-0813">Transport</keyword>
<dbReference type="NCBIfam" id="TIGR01191">
    <property type="entry name" value="ccmC"/>
    <property type="match status" value="1"/>
</dbReference>
<feature type="transmembrane region" description="Helical" evidence="9">
    <location>
        <begin position="91"/>
        <end position="115"/>
    </location>
</feature>
<protein>
    <recommendedName>
        <fullName evidence="4 9">Heme exporter protein C</fullName>
    </recommendedName>
    <alternativeName>
        <fullName evidence="9">Cytochrome c-type biogenesis protein</fullName>
    </alternativeName>
</protein>
<evidence type="ECO:0000256" key="3">
    <source>
        <dbReference type="ARBA" id="ARBA00005840"/>
    </source>
</evidence>
<dbReference type="Proteomes" id="UP000244248">
    <property type="component" value="Unassembled WGS sequence"/>
</dbReference>
<keyword evidence="12" id="KW-1185">Reference proteome</keyword>
<name>A0A2T5MHB0_9GAMM</name>
<dbReference type="InterPro" id="IPR002541">
    <property type="entry name" value="Cyt_c_assembly"/>
</dbReference>
<keyword evidence="7 9" id="KW-1133">Transmembrane helix</keyword>
<evidence type="ECO:0000256" key="6">
    <source>
        <dbReference type="ARBA" id="ARBA00022748"/>
    </source>
</evidence>
<keyword evidence="6 9" id="KW-0201">Cytochrome c-type biogenesis</keyword>
<dbReference type="OrthoDB" id="9778550at2"/>
<comment type="similarity">
    <text evidence="3 9">Belongs to the CcmC/CycZ/HelC family.</text>
</comment>
<keyword evidence="5 9" id="KW-0812">Transmembrane</keyword>
<dbReference type="PANTHER" id="PTHR30071">
    <property type="entry name" value="HEME EXPORTER PROTEIN C"/>
    <property type="match status" value="1"/>
</dbReference>
<gene>
    <name evidence="9" type="primary">ccmC</name>
    <name evidence="11" type="ORF">CJD38_04625</name>
</gene>
<dbReference type="AlphaFoldDB" id="A0A2T5MHB0"/>
<evidence type="ECO:0000256" key="1">
    <source>
        <dbReference type="ARBA" id="ARBA00002442"/>
    </source>
</evidence>
<dbReference type="RefSeq" id="WP_107939161.1">
    <property type="nucleotide sequence ID" value="NZ_QANS01000002.1"/>
</dbReference>
<feature type="transmembrane region" description="Helical" evidence="9">
    <location>
        <begin position="201"/>
        <end position="221"/>
    </location>
</feature>
<evidence type="ECO:0000256" key="2">
    <source>
        <dbReference type="ARBA" id="ARBA00004141"/>
    </source>
</evidence>
<dbReference type="GO" id="GO:0017004">
    <property type="term" value="P:cytochrome complex assembly"/>
    <property type="evidence" value="ECO:0007669"/>
    <property type="project" value="UniProtKB-KW"/>
</dbReference>
<feature type="transmembrane region" description="Helical" evidence="9">
    <location>
        <begin position="158"/>
        <end position="177"/>
    </location>
</feature>
<evidence type="ECO:0000256" key="7">
    <source>
        <dbReference type="ARBA" id="ARBA00022989"/>
    </source>
</evidence>
<dbReference type="PANTHER" id="PTHR30071:SF1">
    <property type="entry name" value="CYTOCHROME B_B6 PROTEIN-RELATED"/>
    <property type="match status" value="1"/>
</dbReference>
<comment type="caution">
    <text evidence="11">The sequence shown here is derived from an EMBL/GenBank/DDBJ whole genome shotgun (WGS) entry which is preliminary data.</text>
</comment>
<feature type="transmembrane region" description="Helical" evidence="9">
    <location>
        <begin position="56"/>
        <end position="84"/>
    </location>
</feature>
<sequence>MWTWFHRLASPPTFYRLADRFAPWFGIAATGLLAYGIVGGLFFAPADYQQSDAFRIIYIHVPAAALSLSIYMLMASAALVAVIWRIKLAECVLVSAAPIGASFTALALVTGMLWGKPMWGAYWVWDARLTSELILLFLYAGVIGLNQAIEDPRAAARACGLLALIGVINVPIVHYSVEWWNSLHQGSTILKMGKPSMNADMAQPLYACLLGVYFFMGYVLLRRTQNELLLRERGTAWVKERLESSNV</sequence>
<feature type="transmembrane region" description="Helical" evidence="9">
    <location>
        <begin position="127"/>
        <end position="146"/>
    </location>
</feature>
<dbReference type="Pfam" id="PF01578">
    <property type="entry name" value="Cytochrom_C_asm"/>
    <property type="match status" value="1"/>
</dbReference>
<proteinExistence type="inferred from homology"/>
<keyword evidence="9" id="KW-1003">Cell membrane</keyword>
<dbReference type="InterPro" id="IPR003557">
    <property type="entry name" value="Cyt_c_biogenesis_CcmC"/>
</dbReference>
<evidence type="ECO:0000256" key="9">
    <source>
        <dbReference type="RuleBase" id="RU364092"/>
    </source>
</evidence>
<accession>A0A2T5MHB0</accession>
<comment type="subcellular location">
    <subcellularLocation>
        <location evidence="9">Cell inner membrane</location>
    </subcellularLocation>
    <subcellularLocation>
        <location evidence="2">Membrane</location>
        <topology evidence="2">Multi-pass membrane protein</topology>
    </subcellularLocation>
</comment>
<evidence type="ECO:0000259" key="10">
    <source>
        <dbReference type="Pfam" id="PF01578"/>
    </source>
</evidence>
<feature type="domain" description="Cytochrome c assembly protein" evidence="10">
    <location>
        <begin position="27"/>
        <end position="184"/>
    </location>
</feature>
<dbReference type="PRINTS" id="PR01386">
    <property type="entry name" value="CCMCBIOGNSIS"/>
</dbReference>
<feature type="transmembrane region" description="Helical" evidence="9">
    <location>
        <begin position="21"/>
        <end position="44"/>
    </location>
</feature>
<evidence type="ECO:0000313" key="12">
    <source>
        <dbReference type="Proteomes" id="UP000244248"/>
    </source>
</evidence>
<dbReference type="GO" id="GO:0020037">
    <property type="term" value="F:heme binding"/>
    <property type="evidence" value="ECO:0007669"/>
    <property type="project" value="InterPro"/>
</dbReference>